<evidence type="ECO:0000259" key="8">
    <source>
        <dbReference type="PROSITE" id="PS50928"/>
    </source>
</evidence>
<keyword evidence="4 7" id="KW-0812">Transmembrane</keyword>
<comment type="subcellular location">
    <subcellularLocation>
        <location evidence="1 7">Cell membrane</location>
        <topology evidence="1 7">Multi-pass membrane protein</topology>
    </subcellularLocation>
</comment>
<evidence type="ECO:0000313" key="9">
    <source>
        <dbReference type="EMBL" id="MFC3084563.1"/>
    </source>
</evidence>
<keyword evidence="3" id="KW-1003">Cell membrane</keyword>
<comment type="similarity">
    <text evidence="7">Belongs to the binding-protein-dependent transport system permease family.</text>
</comment>
<keyword evidence="2 7" id="KW-0813">Transport</keyword>
<sequence length="501" mass="52454">MTAAVLKDDSLADLVSEFAGPNGPYYHRVFARISETRGFALVFNPWAAILGPVWLGCRALWGAFWLAFVVEMFAVVLLGIGLFGDLGGTAIARADRLALQAAERLAAAEVAIAEGNSLGESMKRSAESIAAAAAKAREDAAGERARAPLFILAGTLIFACVHGACGTIGNALLARRFRAWRGNRSLAHGLPAPRVALAALLPAVCFPLAVYRFATPAPPAWLQEFPAAIDLRNQLSRSIDTGVSALADSFGAMFAGITAAINALLNLMEICLVVTPWPIVMIAILAIAWQVAGPRVAILSGAALAYLAILGFWEKSMATVALLGTAAALCIAIGIPVGVWCGRSPRAYAMIRPVLDFMQTMPAFVYLIPVIAFFGIGKPPGIIATLIFGAPPVIRLTALGIAGVPQPIREAAIAFGGSRSFLIFNVDIPLAMPSIMAGVNQTLLMCLSMVVIASLIGAKGLGEDVLSALQYAAVGQGILSGLAILMCAIVLDRIVQGRKRD</sequence>
<evidence type="ECO:0000256" key="3">
    <source>
        <dbReference type="ARBA" id="ARBA00022475"/>
    </source>
</evidence>
<evidence type="ECO:0000256" key="6">
    <source>
        <dbReference type="ARBA" id="ARBA00023136"/>
    </source>
</evidence>
<evidence type="ECO:0000256" key="5">
    <source>
        <dbReference type="ARBA" id="ARBA00022989"/>
    </source>
</evidence>
<keyword evidence="10" id="KW-1185">Reference proteome</keyword>
<dbReference type="CDD" id="cd06261">
    <property type="entry name" value="TM_PBP2"/>
    <property type="match status" value="1"/>
</dbReference>
<evidence type="ECO:0000256" key="4">
    <source>
        <dbReference type="ARBA" id="ARBA00022692"/>
    </source>
</evidence>
<feature type="transmembrane region" description="Helical" evidence="7">
    <location>
        <begin position="319"/>
        <end position="342"/>
    </location>
</feature>
<dbReference type="PANTHER" id="PTHR47737:SF1">
    <property type="entry name" value="GLYCINE BETAINE_PROLINE BETAINE TRANSPORT SYSTEM PERMEASE PROTEIN PROW"/>
    <property type="match status" value="1"/>
</dbReference>
<keyword evidence="5 7" id="KW-1133">Transmembrane helix</keyword>
<dbReference type="Pfam" id="PF00528">
    <property type="entry name" value="BPD_transp_1"/>
    <property type="match status" value="1"/>
</dbReference>
<feature type="transmembrane region" description="Helical" evidence="7">
    <location>
        <begin position="263"/>
        <end position="289"/>
    </location>
</feature>
<feature type="transmembrane region" description="Helical" evidence="7">
    <location>
        <begin position="296"/>
        <end position="313"/>
    </location>
</feature>
<dbReference type="Proteomes" id="UP001595445">
    <property type="component" value="Unassembled WGS sequence"/>
</dbReference>
<dbReference type="PANTHER" id="PTHR47737">
    <property type="entry name" value="GLYCINE BETAINE/PROLINE BETAINE TRANSPORT SYSTEM PERMEASE PROTEIN PROW"/>
    <property type="match status" value="1"/>
</dbReference>
<organism evidence="9 10">
    <name type="scientific">Tabrizicola soli</name>
    <dbReference type="NCBI Taxonomy" id="2185115"/>
    <lineage>
        <taxon>Bacteria</taxon>
        <taxon>Pseudomonadati</taxon>
        <taxon>Pseudomonadota</taxon>
        <taxon>Alphaproteobacteria</taxon>
        <taxon>Rhodobacterales</taxon>
        <taxon>Paracoccaceae</taxon>
        <taxon>Tabrizicola</taxon>
    </lineage>
</organism>
<evidence type="ECO:0000256" key="1">
    <source>
        <dbReference type="ARBA" id="ARBA00004651"/>
    </source>
</evidence>
<feature type="transmembrane region" description="Helical" evidence="7">
    <location>
        <begin position="442"/>
        <end position="462"/>
    </location>
</feature>
<evidence type="ECO:0000313" key="10">
    <source>
        <dbReference type="Proteomes" id="UP001595445"/>
    </source>
</evidence>
<dbReference type="PROSITE" id="PS50928">
    <property type="entry name" value="ABC_TM1"/>
    <property type="match status" value="1"/>
</dbReference>
<comment type="caution">
    <text evidence="9">The sequence shown here is derived from an EMBL/GenBank/DDBJ whole genome shotgun (WGS) entry which is preliminary data.</text>
</comment>
<feature type="transmembrane region" description="Helical" evidence="7">
    <location>
        <begin position="195"/>
        <end position="214"/>
    </location>
</feature>
<feature type="transmembrane region" description="Helical" evidence="7">
    <location>
        <begin position="64"/>
        <end position="83"/>
    </location>
</feature>
<feature type="transmembrane region" description="Helical" evidence="7">
    <location>
        <begin position="354"/>
        <end position="376"/>
    </location>
</feature>
<feature type="transmembrane region" description="Helical" evidence="7">
    <location>
        <begin position="468"/>
        <end position="491"/>
    </location>
</feature>
<dbReference type="Gene3D" id="1.10.3720.10">
    <property type="entry name" value="MetI-like"/>
    <property type="match status" value="1"/>
</dbReference>
<dbReference type="InterPro" id="IPR000515">
    <property type="entry name" value="MetI-like"/>
</dbReference>
<feature type="domain" description="ABC transmembrane type-1" evidence="8">
    <location>
        <begin position="316"/>
        <end position="495"/>
    </location>
</feature>
<evidence type="ECO:0000256" key="7">
    <source>
        <dbReference type="RuleBase" id="RU363032"/>
    </source>
</evidence>
<dbReference type="EMBL" id="JBHRSM010000001">
    <property type="protein sequence ID" value="MFC3084563.1"/>
    <property type="molecule type" value="Genomic_DNA"/>
</dbReference>
<gene>
    <name evidence="9" type="ORF">ACFOD6_00745</name>
</gene>
<keyword evidence="6 7" id="KW-0472">Membrane</keyword>
<accession>A0ABV7DPQ6</accession>
<reference evidence="10" key="1">
    <citation type="journal article" date="2019" name="Int. J. Syst. Evol. Microbiol.">
        <title>The Global Catalogue of Microorganisms (GCM) 10K type strain sequencing project: providing services to taxonomists for standard genome sequencing and annotation.</title>
        <authorList>
            <consortium name="The Broad Institute Genomics Platform"/>
            <consortium name="The Broad Institute Genome Sequencing Center for Infectious Disease"/>
            <person name="Wu L."/>
            <person name="Ma J."/>
        </authorList>
    </citation>
    <scope>NUCLEOTIDE SEQUENCE [LARGE SCALE GENOMIC DNA]</scope>
    <source>
        <strain evidence="10">KCTC 62102</strain>
    </source>
</reference>
<name>A0ABV7DPQ6_9RHOB</name>
<feature type="transmembrane region" description="Helical" evidence="7">
    <location>
        <begin position="149"/>
        <end position="174"/>
    </location>
</feature>
<dbReference type="SUPFAM" id="SSF161098">
    <property type="entry name" value="MetI-like"/>
    <property type="match status" value="1"/>
</dbReference>
<evidence type="ECO:0000256" key="2">
    <source>
        <dbReference type="ARBA" id="ARBA00022448"/>
    </source>
</evidence>
<dbReference type="RefSeq" id="WP_197642303.1">
    <property type="nucleotide sequence ID" value="NZ_JAEACP010000004.1"/>
</dbReference>
<proteinExistence type="inferred from homology"/>
<dbReference type="InterPro" id="IPR035906">
    <property type="entry name" value="MetI-like_sf"/>
</dbReference>
<feature type="transmembrane region" description="Helical" evidence="7">
    <location>
        <begin position="38"/>
        <end position="57"/>
    </location>
</feature>
<protein>
    <submittedName>
        <fullName evidence="9">ABC transporter permease</fullName>
    </submittedName>
</protein>